<dbReference type="AlphaFoldDB" id="A0AAV8ZTN7"/>
<dbReference type="Proteomes" id="UP001162156">
    <property type="component" value="Unassembled WGS sequence"/>
</dbReference>
<keyword evidence="1" id="KW-0472">Membrane</keyword>
<evidence type="ECO:0008006" key="4">
    <source>
        <dbReference type="Google" id="ProtNLM"/>
    </source>
</evidence>
<evidence type="ECO:0000313" key="3">
    <source>
        <dbReference type="Proteomes" id="UP001162156"/>
    </source>
</evidence>
<keyword evidence="1" id="KW-1133">Transmembrane helix</keyword>
<keyword evidence="1" id="KW-0812">Transmembrane</keyword>
<evidence type="ECO:0000256" key="1">
    <source>
        <dbReference type="SAM" id="Phobius"/>
    </source>
</evidence>
<sequence>MMKLKNTALKKIPSLVYFENGIPTLYEGNLEDEDKVLKWFEHQIKSDEIEDVTDEMLDIILDKRPFVAVLFCMCIIMSICFYGVLKFLFYFR</sequence>
<proteinExistence type="predicted"/>
<protein>
    <recommendedName>
        <fullName evidence="4">Thioredoxin domain-containing protein</fullName>
    </recommendedName>
</protein>
<gene>
    <name evidence="2" type="ORF">NQ314_000817</name>
</gene>
<organism evidence="2 3">
    <name type="scientific">Rhamnusium bicolor</name>
    <dbReference type="NCBI Taxonomy" id="1586634"/>
    <lineage>
        <taxon>Eukaryota</taxon>
        <taxon>Metazoa</taxon>
        <taxon>Ecdysozoa</taxon>
        <taxon>Arthropoda</taxon>
        <taxon>Hexapoda</taxon>
        <taxon>Insecta</taxon>
        <taxon>Pterygota</taxon>
        <taxon>Neoptera</taxon>
        <taxon>Endopterygota</taxon>
        <taxon>Coleoptera</taxon>
        <taxon>Polyphaga</taxon>
        <taxon>Cucujiformia</taxon>
        <taxon>Chrysomeloidea</taxon>
        <taxon>Cerambycidae</taxon>
        <taxon>Lepturinae</taxon>
        <taxon>Rhagiini</taxon>
        <taxon>Rhamnusium</taxon>
    </lineage>
</organism>
<accession>A0AAV8ZTN7</accession>
<comment type="caution">
    <text evidence="2">The sequence shown here is derived from an EMBL/GenBank/DDBJ whole genome shotgun (WGS) entry which is preliminary data.</text>
</comment>
<name>A0AAV8ZTN7_9CUCU</name>
<feature type="transmembrane region" description="Helical" evidence="1">
    <location>
        <begin position="66"/>
        <end position="91"/>
    </location>
</feature>
<keyword evidence="3" id="KW-1185">Reference proteome</keyword>
<evidence type="ECO:0000313" key="2">
    <source>
        <dbReference type="EMBL" id="KAJ8971215.1"/>
    </source>
</evidence>
<dbReference type="EMBL" id="JANEYF010000241">
    <property type="protein sequence ID" value="KAJ8971215.1"/>
    <property type="molecule type" value="Genomic_DNA"/>
</dbReference>
<reference evidence="2" key="1">
    <citation type="journal article" date="2023" name="Insect Mol. Biol.">
        <title>Genome sequencing provides insights into the evolution of gene families encoding plant cell wall-degrading enzymes in longhorned beetles.</title>
        <authorList>
            <person name="Shin N.R."/>
            <person name="Okamura Y."/>
            <person name="Kirsch R."/>
            <person name="Pauchet Y."/>
        </authorList>
    </citation>
    <scope>NUCLEOTIDE SEQUENCE</scope>
    <source>
        <strain evidence="2">RBIC_L_NR</strain>
    </source>
</reference>